<keyword evidence="3" id="KW-0812">Transmembrane</keyword>
<dbReference type="RefSeq" id="WP_002683343.1">
    <property type="nucleotide sequence ID" value="NZ_CM001795.1"/>
</dbReference>
<feature type="transmembrane region" description="Helical" evidence="3">
    <location>
        <begin position="20"/>
        <end position="42"/>
    </location>
</feature>
<keyword evidence="3" id="KW-0472">Membrane</keyword>
<dbReference type="EMBL" id="AGDV01000006">
    <property type="protein sequence ID" value="EMB34841.1"/>
    <property type="molecule type" value="Genomic_DNA"/>
</dbReference>
<keyword evidence="3" id="KW-1133">Transmembrane helix</keyword>
<sequence length="375" mass="42734">MENFLMSVSMFFYRVQDKVSMTMSFFVMAACIIGIVLVLFFASTKLRKINAVLAIVLSTALSCILMIPLMTAFNSFVNKKVVNEVTDSQLAEIEARKAQIKLLAANQELKEKEKEILDNKINMQKQSIEISGLEDSLRVLQNTQLNMQSFKEILELGLLEANLKQTNLYRKQLSGISTGMGLKADQYYDEGLVILTHDIDAKFGVDLKKIKITVSKDFPNILWIKDIQPKFLGASKNKHVKEVAEIRRVDIKNNIKTYNILNGQSEVKKANQYADLCEQEYQTRLSQGLETNFMNDAILKLAENFIKLILSPLKKEIRFDSGLDGDTMSLEDYIETELKEIQAKRLELEDSNKTFDAETQTKEKELENLKSKIGN</sequence>
<accession>A0A0E2E5S3</accession>
<evidence type="ECO:0000256" key="3">
    <source>
        <dbReference type="SAM" id="Phobius"/>
    </source>
</evidence>
<dbReference type="AlphaFoldDB" id="A0A0E2E5S3"/>
<dbReference type="Proteomes" id="UP000011705">
    <property type="component" value="Chromosome"/>
</dbReference>
<protein>
    <submittedName>
        <fullName evidence="4">Uncharacterized protein</fullName>
    </submittedName>
</protein>
<gene>
    <name evidence="4" type="ORF">HMPREF9726_00607</name>
</gene>
<feature type="transmembrane region" description="Helical" evidence="3">
    <location>
        <begin position="49"/>
        <end position="70"/>
    </location>
</feature>
<reference evidence="4" key="1">
    <citation type="submission" date="2012-01" db="EMBL/GenBank/DDBJ databases">
        <title>The Genome Sequence of Treponema denticola H-22.</title>
        <authorList>
            <consortium name="The Broad Institute Genome Sequencing Platform"/>
            <person name="Earl A."/>
            <person name="Ward D."/>
            <person name="Feldgarden M."/>
            <person name="Gevers D."/>
            <person name="Blanton J.M."/>
            <person name="Fenno C.J."/>
            <person name="Baranova O.V."/>
            <person name="Mathney J."/>
            <person name="Dewhirst F.E."/>
            <person name="Izard J."/>
            <person name="Young S.K."/>
            <person name="Zeng Q."/>
            <person name="Gargeya S."/>
            <person name="Fitzgerald M."/>
            <person name="Haas B."/>
            <person name="Abouelleil A."/>
            <person name="Alvarado L."/>
            <person name="Arachchi H.M."/>
            <person name="Berlin A."/>
            <person name="Chapman S.B."/>
            <person name="Gearin G."/>
            <person name="Goldberg J."/>
            <person name="Griggs A."/>
            <person name="Gujja S."/>
            <person name="Hansen M."/>
            <person name="Heiman D."/>
            <person name="Howarth C."/>
            <person name="Larimer J."/>
            <person name="Lui A."/>
            <person name="MacDonald P.J.P."/>
            <person name="McCowen C."/>
            <person name="Montmayeur A."/>
            <person name="Murphy C."/>
            <person name="Neiman D."/>
            <person name="Pearson M."/>
            <person name="Priest M."/>
            <person name="Roberts A."/>
            <person name="Saif S."/>
            <person name="Shea T."/>
            <person name="Sisk P."/>
            <person name="Stolte C."/>
            <person name="Sykes S."/>
            <person name="Wortman J."/>
            <person name="Nusbaum C."/>
            <person name="Birren B."/>
        </authorList>
    </citation>
    <scope>NUCLEOTIDE SEQUENCE [LARGE SCALE GENOMIC DNA]</scope>
    <source>
        <strain evidence="4">H-22</strain>
    </source>
</reference>
<evidence type="ECO:0000313" key="4">
    <source>
        <dbReference type="EMBL" id="EMB34841.1"/>
    </source>
</evidence>
<organism evidence="4">
    <name type="scientific">Treponema denticola H-22</name>
    <dbReference type="NCBI Taxonomy" id="999432"/>
    <lineage>
        <taxon>Bacteria</taxon>
        <taxon>Pseudomonadati</taxon>
        <taxon>Spirochaetota</taxon>
        <taxon>Spirochaetia</taxon>
        <taxon>Spirochaetales</taxon>
        <taxon>Treponemataceae</taxon>
        <taxon>Treponema</taxon>
    </lineage>
</organism>
<name>A0A0E2E5S3_TREDN</name>
<comment type="caution">
    <text evidence="4">The sequence shown here is derived from an EMBL/GenBank/DDBJ whole genome shotgun (WGS) entry which is preliminary data.</text>
</comment>
<proteinExistence type="predicted"/>
<keyword evidence="1" id="KW-0175">Coiled coil</keyword>
<feature type="region of interest" description="Disordered" evidence="2">
    <location>
        <begin position="352"/>
        <end position="375"/>
    </location>
</feature>
<dbReference type="PATRIC" id="fig|999432.5.peg.632"/>
<feature type="coiled-coil region" evidence="1">
    <location>
        <begin position="90"/>
        <end position="143"/>
    </location>
</feature>
<dbReference type="HOGENOM" id="CLU_756347_0_0_12"/>
<evidence type="ECO:0000256" key="2">
    <source>
        <dbReference type="SAM" id="MobiDB-lite"/>
    </source>
</evidence>
<evidence type="ECO:0000256" key="1">
    <source>
        <dbReference type="SAM" id="Coils"/>
    </source>
</evidence>